<name>A0A1C6VPN4_9ACTN</name>
<dbReference type="SUPFAM" id="SSF51658">
    <property type="entry name" value="Xylose isomerase-like"/>
    <property type="match status" value="1"/>
</dbReference>
<dbReference type="GO" id="GO:0016853">
    <property type="term" value="F:isomerase activity"/>
    <property type="evidence" value="ECO:0007669"/>
    <property type="project" value="UniProtKB-KW"/>
</dbReference>
<dbReference type="Gene3D" id="3.20.20.150">
    <property type="entry name" value="Divalent-metal-dependent TIM barrel enzymes"/>
    <property type="match status" value="1"/>
</dbReference>
<evidence type="ECO:0000313" key="2">
    <source>
        <dbReference type="EMBL" id="SCL68094.1"/>
    </source>
</evidence>
<proteinExistence type="predicted"/>
<keyword evidence="3" id="KW-1185">Reference proteome</keyword>
<evidence type="ECO:0000259" key="1">
    <source>
        <dbReference type="Pfam" id="PF01261"/>
    </source>
</evidence>
<reference evidence="3" key="1">
    <citation type="submission" date="2016-06" db="EMBL/GenBank/DDBJ databases">
        <authorList>
            <person name="Varghese N."/>
            <person name="Submissions Spin"/>
        </authorList>
    </citation>
    <scope>NUCLEOTIDE SEQUENCE [LARGE SCALE GENOMIC DNA]</scope>
    <source>
        <strain evidence="3">DSM 43903</strain>
    </source>
</reference>
<gene>
    <name evidence="2" type="ORF">GA0070606_4707</name>
</gene>
<accession>A0A1C6VPN4</accession>
<dbReference type="OrthoDB" id="9785907at2"/>
<dbReference type="EMBL" id="FMHZ01000002">
    <property type="protein sequence ID" value="SCL68094.1"/>
    <property type="molecule type" value="Genomic_DNA"/>
</dbReference>
<organism evidence="2 3">
    <name type="scientific">Micromonospora citrea</name>
    <dbReference type="NCBI Taxonomy" id="47855"/>
    <lineage>
        <taxon>Bacteria</taxon>
        <taxon>Bacillati</taxon>
        <taxon>Actinomycetota</taxon>
        <taxon>Actinomycetes</taxon>
        <taxon>Micromonosporales</taxon>
        <taxon>Micromonosporaceae</taxon>
        <taxon>Micromonospora</taxon>
    </lineage>
</organism>
<dbReference type="Pfam" id="PF01261">
    <property type="entry name" value="AP_endonuc_2"/>
    <property type="match status" value="1"/>
</dbReference>
<dbReference type="STRING" id="47855.GA0070606_4707"/>
<dbReference type="PANTHER" id="PTHR12110:SF41">
    <property type="entry name" value="INOSOSE DEHYDRATASE"/>
    <property type="match status" value="1"/>
</dbReference>
<dbReference type="InterPro" id="IPR036237">
    <property type="entry name" value="Xyl_isomerase-like_sf"/>
</dbReference>
<feature type="domain" description="Xylose isomerase-like TIM barrel" evidence="1">
    <location>
        <begin position="44"/>
        <end position="245"/>
    </location>
</feature>
<dbReference type="RefSeq" id="WP_091104219.1">
    <property type="nucleotide sequence ID" value="NZ_FMHZ01000002.1"/>
</dbReference>
<dbReference type="NCBIfam" id="NF035939">
    <property type="entry name" value="TIM_EboE"/>
    <property type="match status" value="1"/>
</dbReference>
<evidence type="ECO:0000313" key="3">
    <source>
        <dbReference type="Proteomes" id="UP000199001"/>
    </source>
</evidence>
<dbReference type="Proteomes" id="UP000199001">
    <property type="component" value="Unassembled WGS sequence"/>
</dbReference>
<dbReference type="PANTHER" id="PTHR12110">
    <property type="entry name" value="HYDROXYPYRUVATE ISOMERASE"/>
    <property type="match status" value="1"/>
</dbReference>
<dbReference type="InterPro" id="IPR050312">
    <property type="entry name" value="IolE/XylAMocC-like"/>
</dbReference>
<sequence>MRLRHAGGDTVHLGYCTNVHPAEDLAGILRQLDTHAVPVREALGADLLGLGLWLAAPVAAELAADPAARRRLRAALAARGLEVVTLNGFPYAAFQAPVVKGDVYHPDWTTPERLAYTLDLARVLADLLPDDAARGSVSTLPLAWRRPWDAAHADAARHRLDQLAAGLAAVERATGRSVRVGFEPEPGCVVESTGQAVAALSGVDTERLGVCLDLAHLACAWEEPADALGRLRTAGLPVVKVQVSAAIEAPAGATPALRRWVEPRFLHQTRAAGCAGAADPADPAHAADDLDAALEARLPGPWRVHYHVPLHAPPEPPLGSTLPVLRAALAALYAGPEAGCDHLDVETYTWGVLPAARRPRTDAELAAGIAAELAFARAELVALGLAPAGRAVPATAEVRR</sequence>
<protein>
    <submittedName>
        <fullName evidence="2">Sugar phosphate isomerase/epimerase</fullName>
    </submittedName>
</protein>
<keyword evidence="2" id="KW-0413">Isomerase</keyword>
<dbReference type="AlphaFoldDB" id="A0A1C6VPN4"/>
<dbReference type="InterPro" id="IPR013022">
    <property type="entry name" value="Xyl_isomerase-like_TIM-brl"/>
</dbReference>